<protein>
    <recommendedName>
        <fullName evidence="4">Trypsin-like serine protease</fullName>
    </recommendedName>
</protein>
<dbReference type="PANTHER" id="PTHR11102:SF160">
    <property type="entry name" value="ERAD-ASSOCIATED E3 UBIQUITIN-PROTEIN LIGASE COMPONENT HRD3"/>
    <property type="match status" value="1"/>
</dbReference>
<feature type="chain" id="PRO_5026982192" description="Trypsin-like serine protease" evidence="1">
    <location>
        <begin position="23"/>
        <end position="559"/>
    </location>
</feature>
<evidence type="ECO:0000313" key="2">
    <source>
        <dbReference type="EMBL" id="MTW04574.1"/>
    </source>
</evidence>
<dbReference type="OrthoDB" id="8735072at2"/>
<comment type="caution">
    <text evidence="2">The sequence shown here is derived from an EMBL/GenBank/DDBJ whole genome shotgun (WGS) entry which is preliminary data.</text>
</comment>
<dbReference type="Proteomes" id="UP000484015">
    <property type="component" value="Unassembled WGS sequence"/>
</dbReference>
<dbReference type="InterPro" id="IPR006597">
    <property type="entry name" value="Sel1-like"/>
</dbReference>
<dbReference type="AlphaFoldDB" id="A0A6L6Q5A8"/>
<dbReference type="Pfam" id="PF13365">
    <property type="entry name" value="Trypsin_2"/>
    <property type="match status" value="1"/>
</dbReference>
<accession>A0A6L6Q5A8</accession>
<evidence type="ECO:0000256" key="1">
    <source>
        <dbReference type="SAM" id="SignalP"/>
    </source>
</evidence>
<name>A0A6L6Q5A8_9BURK</name>
<keyword evidence="3" id="KW-1185">Reference proteome</keyword>
<dbReference type="EMBL" id="WNLA01000016">
    <property type="protein sequence ID" value="MTW04574.1"/>
    <property type="molecule type" value="Genomic_DNA"/>
</dbReference>
<dbReference type="RefSeq" id="WP_155440930.1">
    <property type="nucleotide sequence ID" value="NZ_WNLA01000016.1"/>
</dbReference>
<gene>
    <name evidence="2" type="ORF">GM668_21105</name>
</gene>
<feature type="signal peptide" evidence="1">
    <location>
        <begin position="1"/>
        <end position="22"/>
    </location>
</feature>
<dbReference type="InterPro" id="IPR009003">
    <property type="entry name" value="Peptidase_S1_PA"/>
</dbReference>
<proteinExistence type="predicted"/>
<dbReference type="Gene3D" id="2.40.10.10">
    <property type="entry name" value="Trypsin-like serine proteases"/>
    <property type="match status" value="2"/>
</dbReference>
<organism evidence="2 3">
    <name type="scientific">Pseudoduganella ginsengisoli</name>
    <dbReference type="NCBI Taxonomy" id="1462440"/>
    <lineage>
        <taxon>Bacteria</taxon>
        <taxon>Pseudomonadati</taxon>
        <taxon>Pseudomonadota</taxon>
        <taxon>Betaproteobacteria</taxon>
        <taxon>Burkholderiales</taxon>
        <taxon>Oxalobacteraceae</taxon>
        <taxon>Telluria group</taxon>
        <taxon>Pseudoduganella</taxon>
    </lineage>
</organism>
<evidence type="ECO:0000313" key="3">
    <source>
        <dbReference type="Proteomes" id="UP000484015"/>
    </source>
</evidence>
<dbReference type="InterPro" id="IPR011990">
    <property type="entry name" value="TPR-like_helical_dom_sf"/>
</dbReference>
<dbReference type="SUPFAM" id="SSF81901">
    <property type="entry name" value="HCP-like"/>
    <property type="match status" value="1"/>
</dbReference>
<dbReference type="PANTHER" id="PTHR11102">
    <property type="entry name" value="SEL-1-LIKE PROTEIN"/>
    <property type="match status" value="1"/>
</dbReference>
<dbReference type="SUPFAM" id="SSF50494">
    <property type="entry name" value="Trypsin-like serine proteases"/>
    <property type="match status" value="1"/>
</dbReference>
<dbReference type="Gene3D" id="1.25.40.10">
    <property type="entry name" value="Tetratricopeptide repeat domain"/>
    <property type="match status" value="2"/>
</dbReference>
<evidence type="ECO:0008006" key="4">
    <source>
        <dbReference type="Google" id="ProtNLM"/>
    </source>
</evidence>
<dbReference type="SMART" id="SM00671">
    <property type="entry name" value="SEL1"/>
    <property type="match status" value="6"/>
</dbReference>
<dbReference type="Pfam" id="PF08238">
    <property type="entry name" value="Sel1"/>
    <property type="match status" value="7"/>
</dbReference>
<dbReference type="InterPro" id="IPR043504">
    <property type="entry name" value="Peptidase_S1_PA_chymotrypsin"/>
</dbReference>
<reference evidence="2 3" key="1">
    <citation type="submission" date="2019-11" db="EMBL/GenBank/DDBJ databases">
        <title>Type strains purchased from KCTC, JCM and DSMZ.</title>
        <authorList>
            <person name="Lu H."/>
        </authorList>
    </citation>
    <scope>NUCLEOTIDE SEQUENCE [LARGE SCALE GENOMIC DNA]</scope>
    <source>
        <strain evidence="2 3">KCTC 42409</strain>
    </source>
</reference>
<dbReference type="InterPro" id="IPR050767">
    <property type="entry name" value="Sel1_AlgK"/>
</dbReference>
<sequence length="559" mass="59478">MKKFQCAFSLFLSTAILAPAVAQVGDLAAATEAIKRRDYSTAIKLLQPLADNGQPAAMALLGKLHLYGQGTIKDESIAVRLFKKATEAGSAEGTYLLAQQIYLGNGLEKDEARAVSLYLRAAQLGNADAKFWYGLSLYRGLGGLQKDPPASLAWFRQAAEQGQALAQSWLGGFYDHGDLVEKNPYEAINWYRKAALQFEPQAQRNLGVAYARGIGVSRDDAEAFKWLHSAAYLRDSLAQDWVGAFYENGRYVLPDLALAYMWYALSVAHDGRNKLAKAAIERVTAKLTPAQLAEAQSKLKQWPVNAELLKAVNDTGAIKLLDSSAPEQPTGTAGTTASAAREPIAAVNKSGTGFVIGTLPSFVVTNFHVVKGCRAIKVMPSGLPAVVQAKDERNDLALLSVANLRAPSLKLRSGRTIRPGDELVTLGYPLSGLLAAGASVSTGTLTNLGGLGNDTSLFQISVPTQPGNSGGPVLDHYGQVVGVVVSQINAVSISQVTGVIPQNINFAINASTLSSFLDASNVDFGTTQLQQDAKAKRMEAADVGVLGRRSTVKIECNVN</sequence>
<keyword evidence="1" id="KW-0732">Signal</keyword>